<feature type="compositionally biased region" description="Basic and acidic residues" evidence="1">
    <location>
        <begin position="440"/>
        <end position="457"/>
    </location>
</feature>
<feature type="compositionally biased region" description="Polar residues" evidence="1">
    <location>
        <begin position="476"/>
        <end position="490"/>
    </location>
</feature>
<dbReference type="InterPro" id="IPR025608">
    <property type="entry name" value="TcpE"/>
</dbReference>
<feature type="compositionally biased region" description="Basic and acidic residues" evidence="1">
    <location>
        <begin position="357"/>
        <end position="367"/>
    </location>
</feature>
<gene>
    <name evidence="3" type="ORF">EFW17_18885</name>
</gene>
<feature type="compositionally biased region" description="Basic and acidic residues" evidence="1">
    <location>
        <begin position="929"/>
        <end position="940"/>
    </location>
</feature>
<dbReference type="GO" id="GO:0005829">
    <property type="term" value="C:cytosol"/>
    <property type="evidence" value="ECO:0007669"/>
    <property type="project" value="TreeGrafter"/>
</dbReference>
<feature type="compositionally biased region" description="Polar residues" evidence="1">
    <location>
        <begin position="1017"/>
        <end position="1026"/>
    </location>
</feature>
<dbReference type="InterPro" id="IPR050625">
    <property type="entry name" value="ParA/MinD_ATPase"/>
</dbReference>
<proteinExistence type="predicted"/>
<feature type="compositionally biased region" description="Basic and acidic residues" evidence="1">
    <location>
        <begin position="1279"/>
        <end position="1288"/>
    </location>
</feature>
<feature type="region of interest" description="Disordered" evidence="1">
    <location>
        <begin position="349"/>
        <end position="1302"/>
    </location>
</feature>
<feature type="compositionally biased region" description="Gly residues" evidence="1">
    <location>
        <begin position="1583"/>
        <end position="1593"/>
    </location>
</feature>
<feature type="compositionally biased region" description="Low complexity" evidence="1">
    <location>
        <begin position="1231"/>
        <end position="1245"/>
    </location>
</feature>
<feature type="compositionally biased region" description="Basic and acidic residues" evidence="1">
    <location>
        <begin position="235"/>
        <end position="249"/>
    </location>
</feature>
<feature type="compositionally biased region" description="Low complexity" evidence="1">
    <location>
        <begin position="961"/>
        <end position="971"/>
    </location>
</feature>
<feature type="compositionally biased region" description="Basic and acidic residues" evidence="1">
    <location>
        <begin position="512"/>
        <end position="525"/>
    </location>
</feature>
<dbReference type="Proteomes" id="UP000269198">
    <property type="component" value="Unassembled WGS sequence"/>
</dbReference>
<keyword evidence="2" id="KW-1133">Transmembrane helix</keyword>
<dbReference type="EMBL" id="RJMB01000022">
    <property type="protein sequence ID" value="RNL82543.1"/>
    <property type="molecule type" value="Genomic_DNA"/>
</dbReference>
<feature type="compositionally biased region" description="Basic residues" evidence="1">
    <location>
        <begin position="131"/>
        <end position="150"/>
    </location>
</feature>
<feature type="region of interest" description="Disordered" evidence="1">
    <location>
        <begin position="1583"/>
        <end position="1607"/>
    </location>
</feature>
<feature type="compositionally biased region" description="Basic and acidic residues" evidence="1">
    <location>
        <begin position="783"/>
        <end position="815"/>
    </location>
</feature>
<evidence type="ECO:0000256" key="1">
    <source>
        <dbReference type="SAM" id="MobiDB-lite"/>
    </source>
</evidence>
<dbReference type="PANTHER" id="PTHR43384:SF14">
    <property type="entry name" value="ESX-1 SECRETION-ASSOCIATED PROTEIN ESPI"/>
    <property type="match status" value="1"/>
</dbReference>
<feature type="compositionally biased region" description="Low complexity" evidence="1">
    <location>
        <begin position="824"/>
        <end position="840"/>
    </location>
</feature>
<feature type="compositionally biased region" description="Acidic residues" evidence="1">
    <location>
        <begin position="941"/>
        <end position="951"/>
    </location>
</feature>
<feature type="compositionally biased region" description="Basic and acidic residues" evidence="1">
    <location>
        <begin position="1094"/>
        <end position="1105"/>
    </location>
</feature>
<dbReference type="GO" id="GO:0005524">
    <property type="term" value="F:ATP binding"/>
    <property type="evidence" value="ECO:0007669"/>
    <property type="project" value="TreeGrafter"/>
</dbReference>
<keyword evidence="2" id="KW-0812">Transmembrane</keyword>
<name>A0A3N0E416_9ACTN</name>
<evidence type="ECO:0000313" key="3">
    <source>
        <dbReference type="EMBL" id="RNL82543.1"/>
    </source>
</evidence>
<keyword evidence="4" id="KW-1185">Reference proteome</keyword>
<feature type="transmembrane region" description="Helical" evidence="2">
    <location>
        <begin position="58"/>
        <end position="78"/>
    </location>
</feature>
<reference evidence="3 4" key="1">
    <citation type="submission" date="2018-11" db="EMBL/GenBank/DDBJ databases">
        <title>The genome draft of YIM 96095.</title>
        <authorList>
            <person name="Tang S.-K."/>
            <person name="Chunyu W.-X."/>
            <person name="Feng Y.-Z."/>
        </authorList>
    </citation>
    <scope>NUCLEOTIDE SEQUENCE [LARGE SCALE GENOMIC DNA]</scope>
    <source>
        <strain evidence="3 4">YIM 96095</strain>
    </source>
</reference>
<protein>
    <submittedName>
        <fullName evidence="3">Conjugal transfer protein</fullName>
    </submittedName>
</protein>
<dbReference type="OrthoDB" id="3204399at2"/>
<dbReference type="Pfam" id="PF12648">
    <property type="entry name" value="TcpE"/>
    <property type="match status" value="1"/>
</dbReference>
<sequence length="1607" mass="170337">MDLPTYTNIWRIEKRLYKLYDFRLPTPLPVVTLGVFLGVCAVWFLLMGLLRVPFAQPWHVFWLVPPLVITFFATRPVIEGKRLTEVLLSQMRFLTEARVYTRLAPEREPGEVTVTARVWHRHPAAGPLPAVRKKPERKRAKKKATKKGTTRARSPETATLAPEEGTTARGRTTGPQELERVLRTRGVEVVDAGRGGPASPKTPLTHRPDPDEIEEVEAHAAAAPARGAQPAEPEGTWREHQGEREHPEEPEPAAEPEPASGSDEGDRPDIVPFASDNTESPSQGPAEQPLRIRSGPATPESTAPPPEERAQATSTAEATSAPERGAAPADTRAIGTRILNYFGFALHKLPEQQDAPTKTEHSRRERPGTGATPARDERQLPEETVGTPQAQPAVSEWFGSLRSSSGHTPYPLSSKAAYQAPDTGPMAAPDTAEDSDGEAEERATAADRQRVRRRAEEMMAAPEPDGDQRVRARATPPTQNGAAAQPKTGTSEGGSAPDGGASPQRRLRGRSQSREISRSHERERPASPTNTPPGGPAPAERRHTPETEPTGSGERERAVPPPPPEREKAHGLGAPATPEEARERSTSRPRGKPHAEPWNLPGYGGEQGGGVPDQAERPAAAAPDTAAAAESAKPGLQLDHGTDEHRSLARTLDTPAEGARSEQPARGADDTGDNDNDGDHTDGPDASTEGPGHHPAEGDRPEGDQDPKRPDPGSRGDRMAVLDQHLNTAVTPPPPQPTFAPGGQDGEDGEAAMPRPLSGWFNEGDTGASQEPPVQPAPGPDQAAREHEGDAAARDSGTEDKPPLEFDHGTGEHESLATVSNPPRRATAADLETAEAAALRARQRREARARREPSENERSTEDAPPPADVGSVAEEVRRTAGAGAPQPTASPLGQRQRETGPTEEPEENVEAAAEDAALRARNRWAARRTGQERPTERTETAEDDREAEDASDTGGTGSHQPAAAPAPTPDTAAERTVPPDNAGEATQPTADSRRSEEPKDAEPVAKAVRQVAGAGASDSTEPSASEPSHPAYAPGLSRRSQRLSRSIRANRRRGPHDEAATAEPARETAVPGADAEPESGRVGEGSGVTPGDSRQGHIEGERNEGTPEGVEEGPRAAETTDTVDTGEGENAEQATQRETSEARPGPRTTAGATSRDTRDGEPAETSRDTEDTADDEAGPRRSPHAPSKPGMTTRAAGDDGVFNRVALNARRISHLFGQPAPGEPPRPPEEPSSASTPGAPAKPTKGPSREKPALQLDHGTGEQRRLTEQPSGNGAPAENRQDRHDRPATDAPDAPAGEGSTRGWRRLARVVTGGSTAAPTFDLPEHDIQRVRAPIDAPRRVVVLGCTGGAGQSLTTLLLGHTLAAYRDERVVAVDVNPGAGGMSRRIRTDTTETVTSLLANSDAISGYMAMRGYTSTQSRTGLEVVATLDDPYVQTLDDRDFSTLTGLLGEYYGVTLLDPAATGVARALPIVDGLVLVVPASGDAARAVAMTFEWLDGHGYSHLRSRAIVAVNGVSKRSLTDVEEAERVARGRCRAIVRIPWDDHLTTPHGAVDVKALRSTTRRSHGALAGVLMNGFRAGDAEAGGDGHGGAAGPASGSRTTQEANR</sequence>
<feature type="compositionally biased region" description="Low complexity" evidence="1">
    <location>
        <begin position="165"/>
        <end position="174"/>
    </location>
</feature>
<feature type="transmembrane region" description="Helical" evidence="2">
    <location>
        <begin position="26"/>
        <end position="46"/>
    </location>
</feature>
<dbReference type="RefSeq" id="WP_123202749.1">
    <property type="nucleotide sequence ID" value="NZ_RJMB01000022.1"/>
</dbReference>
<dbReference type="Gene3D" id="3.40.50.300">
    <property type="entry name" value="P-loop containing nucleotide triphosphate hydrolases"/>
    <property type="match status" value="1"/>
</dbReference>
<dbReference type="SUPFAM" id="SSF52540">
    <property type="entry name" value="P-loop containing nucleoside triphosphate hydrolases"/>
    <property type="match status" value="1"/>
</dbReference>
<dbReference type="PANTHER" id="PTHR43384">
    <property type="entry name" value="SEPTUM SITE-DETERMINING PROTEIN MIND HOMOLOG, CHLOROPLASTIC-RELATED"/>
    <property type="match status" value="1"/>
</dbReference>
<keyword evidence="2" id="KW-0472">Membrane</keyword>
<feature type="compositionally biased region" description="Basic and acidic residues" evidence="1">
    <location>
        <begin position="691"/>
        <end position="720"/>
    </location>
</feature>
<dbReference type="GO" id="GO:0016887">
    <property type="term" value="F:ATP hydrolysis activity"/>
    <property type="evidence" value="ECO:0007669"/>
    <property type="project" value="TreeGrafter"/>
</dbReference>
<organism evidence="3 4">
    <name type="scientific">Halostreptopolyspora alba</name>
    <dbReference type="NCBI Taxonomy" id="2487137"/>
    <lineage>
        <taxon>Bacteria</taxon>
        <taxon>Bacillati</taxon>
        <taxon>Actinomycetota</taxon>
        <taxon>Actinomycetes</taxon>
        <taxon>Streptosporangiales</taxon>
        <taxon>Nocardiopsidaceae</taxon>
        <taxon>Halostreptopolyspora</taxon>
    </lineage>
</organism>
<feature type="compositionally biased region" description="Basic and acidic residues" evidence="1">
    <location>
        <begin position="1155"/>
        <end position="1170"/>
    </location>
</feature>
<evidence type="ECO:0000313" key="4">
    <source>
        <dbReference type="Proteomes" id="UP000269198"/>
    </source>
</evidence>
<feature type="compositionally biased region" description="Low complexity" evidence="1">
    <location>
        <begin position="617"/>
        <end position="632"/>
    </location>
</feature>
<feature type="compositionally biased region" description="Low complexity" evidence="1">
    <location>
        <begin position="311"/>
        <end position="321"/>
    </location>
</feature>
<feature type="compositionally biased region" description="Basic and acidic residues" evidence="1">
    <location>
        <begin position="553"/>
        <end position="570"/>
    </location>
</feature>
<comment type="caution">
    <text evidence="3">The sequence shown here is derived from an EMBL/GenBank/DDBJ whole genome shotgun (WGS) entry which is preliminary data.</text>
</comment>
<feature type="compositionally biased region" description="Acidic residues" evidence="1">
    <location>
        <begin position="901"/>
        <end position="913"/>
    </location>
</feature>
<evidence type="ECO:0000256" key="2">
    <source>
        <dbReference type="SAM" id="Phobius"/>
    </source>
</evidence>
<feature type="region of interest" description="Disordered" evidence="1">
    <location>
        <begin position="124"/>
        <end position="332"/>
    </location>
</feature>
<feature type="compositionally biased region" description="Low complexity" evidence="1">
    <location>
        <begin position="219"/>
        <end position="234"/>
    </location>
</feature>
<feature type="compositionally biased region" description="Gly residues" evidence="1">
    <location>
        <begin position="602"/>
        <end position="611"/>
    </location>
</feature>
<accession>A0A3N0E416</accession>
<feature type="compositionally biased region" description="Basic and acidic residues" evidence="1">
    <location>
        <begin position="177"/>
        <end position="188"/>
    </location>
</feature>
<dbReference type="InterPro" id="IPR027417">
    <property type="entry name" value="P-loop_NTPase"/>
</dbReference>
<dbReference type="GO" id="GO:0009898">
    <property type="term" value="C:cytoplasmic side of plasma membrane"/>
    <property type="evidence" value="ECO:0007669"/>
    <property type="project" value="TreeGrafter"/>
</dbReference>
<dbReference type="GO" id="GO:0051782">
    <property type="term" value="P:negative regulation of cell division"/>
    <property type="evidence" value="ECO:0007669"/>
    <property type="project" value="TreeGrafter"/>
</dbReference>
<feature type="compositionally biased region" description="Basic and acidic residues" evidence="1">
    <location>
        <begin position="991"/>
        <end position="1003"/>
    </location>
</feature>
<feature type="compositionally biased region" description="Basic and acidic residues" evidence="1">
    <location>
        <begin position="844"/>
        <end position="861"/>
    </location>
</feature>
<feature type="compositionally biased region" description="Polar residues" evidence="1">
    <location>
        <begin position="275"/>
        <end position="285"/>
    </location>
</feature>